<feature type="compositionally biased region" description="Polar residues" evidence="1">
    <location>
        <begin position="182"/>
        <end position="192"/>
    </location>
</feature>
<proteinExistence type="predicted"/>
<reference evidence="3 4" key="1">
    <citation type="submission" date="2018-02" db="EMBL/GenBank/DDBJ databases">
        <title>The genomes of Aspergillus section Nigri reveals drivers in fungal speciation.</title>
        <authorList>
            <consortium name="DOE Joint Genome Institute"/>
            <person name="Vesth T.C."/>
            <person name="Nybo J."/>
            <person name="Theobald S."/>
            <person name="Brandl J."/>
            <person name="Frisvad J.C."/>
            <person name="Nielsen K.F."/>
            <person name="Lyhne E.K."/>
            <person name="Kogle M.E."/>
            <person name="Kuo A."/>
            <person name="Riley R."/>
            <person name="Clum A."/>
            <person name="Nolan M."/>
            <person name="Lipzen A."/>
            <person name="Salamov A."/>
            <person name="Henrissat B."/>
            <person name="Wiebenga A."/>
            <person name="De vries R.P."/>
            <person name="Grigoriev I.V."/>
            <person name="Mortensen U.H."/>
            <person name="Andersen M.R."/>
            <person name="Baker S.E."/>
        </authorList>
    </citation>
    <scope>NUCLEOTIDE SEQUENCE [LARGE SCALE GENOMIC DNA]</scope>
    <source>
        <strain evidence="3 4">CBS 115571</strain>
    </source>
</reference>
<organism evidence="3 4">
    <name type="scientific">Aspergillus violaceofuscus (strain CBS 115571)</name>
    <dbReference type="NCBI Taxonomy" id="1450538"/>
    <lineage>
        <taxon>Eukaryota</taxon>
        <taxon>Fungi</taxon>
        <taxon>Dikarya</taxon>
        <taxon>Ascomycota</taxon>
        <taxon>Pezizomycotina</taxon>
        <taxon>Eurotiomycetes</taxon>
        <taxon>Eurotiomycetidae</taxon>
        <taxon>Eurotiales</taxon>
        <taxon>Aspergillaceae</taxon>
        <taxon>Aspergillus</taxon>
    </lineage>
</organism>
<keyword evidence="2" id="KW-0732">Signal</keyword>
<dbReference type="PANTHER" id="PTHR40640:SF1">
    <property type="entry name" value="ANCHORED GLYCOPROTEIN, PUTATIVE (AFU_ORTHOLOGUE AFUA_8G04860)-RELATED"/>
    <property type="match status" value="1"/>
</dbReference>
<evidence type="ECO:0000256" key="1">
    <source>
        <dbReference type="SAM" id="MobiDB-lite"/>
    </source>
</evidence>
<evidence type="ECO:0000256" key="2">
    <source>
        <dbReference type="SAM" id="SignalP"/>
    </source>
</evidence>
<dbReference type="Proteomes" id="UP000249829">
    <property type="component" value="Unassembled WGS sequence"/>
</dbReference>
<dbReference type="AlphaFoldDB" id="A0A2V5HKT3"/>
<evidence type="ECO:0000313" key="3">
    <source>
        <dbReference type="EMBL" id="PYI16790.1"/>
    </source>
</evidence>
<protein>
    <submittedName>
        <fullName evidence="3">Uncharacterized protein</fullName>
    </submittedName>
</protein>
<sequence>MKLGLNLLPALAGLTVAEEIVSMLLWAVDRDQDYEASIVGNDATATTYSLACPTSVRGSACSIGQAGITAEIVDQSTYAWWRRQYSTTWACTADGTTEGVCHRTLSGEDQGIDIYFTNFLAATVTGGAVAGGGGGSETASATGTTSAHASLATETASASQESSSSTITAGPTAAASAAQEDGNATVTKTSTGGVPRLTGAAGLVFGGAAVALVGAVL</sequence>
<dbReference type="PANTHER" id="PTHR40640">
    <property type="entry name" value="ANCHORED GLYCOPROTEIN, PUTATIVE (AFU_ORTHOLOGUE AFUA_8G04860)-RELATED"/>
    <property type="match status" value="1"/>
</dbReference>
<feature type="compositionally biased region" description="Low complexity" evidence="1">
    <location>
        <begin position="137"/>
        <end position="178"/>
    </location>
</feature>
<accession>A0A2V5HKT3</accession>
<gene>
    <name evidence="3" type="ORF">BO99DRAFT_475381</name>
</gene>
<name>A0A2V5HKT3_ASPV1</name>
<dbReference type="STRING" id="1450538.A0A2V5HKT3"/>
<dbReference type="EMBL" id="KZ825164">
    <property type="protein sequence ID" value="PYI16790.1"/>
    <property type="molecule type" value="Genomic_DNA"/>
</dbReference>
<feature type="chain" id="PRO_5016130559" evidence="2">
    <location>
        <begin position="18"/>
        <end position="217"/>
    </location>
</feature>
<feature type="signal peptide" evidence="2">
    <location>
        <begin position="1"/>
        <end position="17"/>
    </location>
</feature>
<dbReference type="OMA" id="ACHRTIS"/>
<feature type="region of interest" description="Disordered" evidence="1">
    <location>
        <begin position="132"/>
        <end position="192"/>
    </location>
</feature>
<keyword evidence="4" id="KW-1185">Reference proteome</keyword>
<evidence type="ECO:0000313" key="4">
    <source>
        <dbReference type="Proteomes" id="UP000249829"/>
    </source>
</evidence>